<keyword evidence="3" id="KW-1185">Reference proteome</keyword>
<accession>A0AAV7JA68</accession>
<evidence type="ECO:0000313" key="3">
    <source>
        <dbReference type="Proteomes" id="UP000826195"/>
    </source>
</evidence>
<dbReference type="AlphaFoldDB" id="A0AAV7JA68"/>
<gene>
    <name evidence="2" type="ORF">KQX54_019864</name>
</gene>
<proteinExistence type="predicted"/>
<feature type="region of interest" description="Disordered" evidence="1">
    <location>
        <begin position="15"/>
        <end position="35"/>
    </location>
</feature>
<evidence type="ECO:0000256" key="1">
    <source>
        <dbReference type="SAM" id="MobiDB-lite"/>
    </source>
</evidence>
<name>A0AAV7JA68_COTGL</name>
<reference evidence="2 3" key="1">
    <citation type="journal article" date="2021" name="J. Hered.">
        <title>A chromosome-level genome assembly of the parasitoid wasp, Cotesia glomerata (Hymenoptera: Braconidae).</title>
        <authorList>
            <person name="Pinto B.J."/>
            <person name="Weis J.J."/>
            <person name="Gamble T."/>
            <person name="Ode P.J."/>
            <person name="Paul R."/>
            <person name="Zaspel J.M."/>
        </authorList>
    </citation>
    <scope>NUCLEOTIDE SEQUENCE [LARGE SCALE GENOMIC DNA]</scope>
    <source>
        <strain evidence="2">CgM1</strain>
    </source>
</reference>
<protein>
    <submittedName>
        <fullName evidence="2">Uncharacterized protein</fullName>
    </submittedName>
</protein>
<dbReference type="EMBL" id="JAHXZJ010000001">
    <property type="protein sequence ID" value="KAH0568254.1"/>
    <property type="molecule type" value="Genomic_DNA"/>
</dbReference>
<dbReference type="Proteomes" id="UP000826195">
    <property type="component" value="Unassembled WGS sequence"/>
</dbReference>
<sequence length="71" mass="8186">MNKGVPCTYTSIYLSSTKPTPHGRTTAPHSRRMEQRPKYRFLGPYAVVRCSYLPRTPSATRHSKHQRDILV</sequence>
<evidence type="ECO:0000313" key="2">
    <source>
        <dbReference type="EMBL" id="KAH0568254.1"/>
    </source>
</evidence>
<organism evidence="2 3">
    <name type="scientific">Cotesia glomerata</name>
    <name type="common">Lepidopteran parasitic wasp</name>
    <name type="synonym">Apanteles glomeratus</name>
    <dbReference type="NCBI Taxonomy" id="32391"/>
    <lineage>
        <taxon>Eukaryota</taxon>
        <taxon>Metazoa</taxon>
        <taxon>Ecdysozoa</taxon>
        <taxon>Arthropoda</taxon>
        <taxon>Hexapoda</taxon>
        <taxon>Insecta</taxon>
        <taxon>Pterygota</taxon>
        <taxon>Neoptera</taxon>
        <taxon>Endopterygota</taxon>
        <taxon>Hymenoptera</taxon>
        <taxon>Apocrita</taxon>
        <taxon>Ichneumonoidea</taxon>
        <taxon>Braconidae</taxon>
        <taxon>Microgastrinae</taxon>
        <taxon>Cotesia</taxon>
    </lineage>
</organism>
<comment type="caution">
    <text evidence="2">The sequence shown here is derived from an EMBL/GenBank/DDBJ whole genome shotgun (WGS) entry which is preliminary data.</text>
</comment>